<evidence type="ECO:0000256" key="19">
    <source>
        <dbReference type="ARBA" id="ARBA00023163"/>
    </source>
</evidence>
<dbReference type="FunFam" id="2.10.25.10:FF:000327">
    <property type="entry name" value="neurogenic locus notch homolog protein 4"/>
    <property type="match status" value="1"/>
</dbReference>
<dbReference type="PROSITE" id="PS50258">
    <property type="entry name" value="LNR"/>
    <property type="match status" value="2"/>
</dbReference>
<comment type="subcellular location">
    <subcellularLocation>
        <location evidence="2">Cell membrane</location>
        <topology evidence="2">Single-pass type I membrane protein</topology>
    </subcellularLocation>
    <subcellularLocation>
        <location evidence="1">Nucleus</location>
    </subcellularLocation>
</comment>
<dbReference type="GO" id="GO:0007411">
    <property type="term" value="P:axon guidance"/>
    <property type="evidence" value="ECO:0007669"/>
    <property type="project" value="TreeGrafter"/>
</dbReference>
<dbReference type="Pfam" id="PF07684">
    <property type="entry name" value="NODP"/>
    <property type="match status" value="1"/>
</dbReference>
<dbReference type="InterPro" id="IPR024600">
    <property type="entry name" value="Notch_C"/>
</dbReference>
<reference evidence="32" key="1">
    <citation type="submission" date="2020-07" db="EMBL/GenBank/DDBJ databases">
        <title>A long reads based de novo assembly of the rainbow trout Arlee double haploid line genome.</title>
        <authorList>
            <person name="Gao G."/>
            <person name="Palti Y."/>
        </authorList>
    </citation>
    <scope>NUCLEOTIDE SEQUENCE [LARGE SCALE GENOMIC DNA]</scope>
</reference>
<evidence type="ECO:0000256" key="7">
    <source>
        <dbReference type="ARBA" id="ARBA00022553"/>
    </source>
</evidence>
<evidence type="ECO:0000256" key="14">
    <source>
        <dbReference type="ARBA" id="ARBA00023015"/>
    </source>
</evidence>
<dbReference type="GO" id="GO:0038023">
    <property type="term" value="F:signaling receptor activity"/>
    <property type="evidence" value="ECO:0007669"/>
    <property type="project" value="UniProtKB-ARBA"/>
</dbReference>
<feature type="disulfide bond" evidence="27">
    <location>
        <begin position="1091"/>
        <end position="1100"/>
    </location>
</feature>
<dbReference type="GO" id="GO:0012505">
    <property type="term" value="C:endomembrane system"/>
    <property type="evidence" value="ECO:0007669"/>
    <property type="project" value="UniProtKB-ARBA"/>
</dbReference>
<dbReference type="Ensembl" id="ENSOMYT00000012164.2">
    <property type="protein sequence ID" value="ENSOMYP00000010966.2"/>
    <property type="gene ID" value="ENSOMYG00000004919.2"/>
</dbReference>
<feature type="region of interest" description="Disordered" evidence="28">
    <location>
        <begin position="2176"/>
        <end position="2256"/>
    </location>
</feature>
<dbReference type="InterPro" id="IPR051355">
    <property type="entry name" value="Notch/Slit_guidance"/>
</dbReference>
<dbReference type="FunFam" id="2.10.25.10:FF:001077">
    <property type="entry name" value="Notch receptor 2"/>
    <property type="match status" value="1"/>
</dbReference>
<dbReference type="InterPro" id="IPR009030">
    <property type="entry name" value="Growth_fac_rcpt_cys_sf"/>
</dbReference>
<evidence type="ECO:0000256" key="3">
    <source>
        <dbReference type="ARBA" id="ARBA00005847"/>
    </source>
</evidence>
<keyword evidence="33" id="KW-1185">Reference proteome</keyword>
<dbReference type="PIRSF" id="PIRSF002279">
    <property type="entry name" value="Notch"/>
    <property type="match status" value="1"/>
</dbReference>
<feature type="disulfide bond" evidence="27">
    <location>
        <begin position="336"/>
        <end position="345"/>
    </location>
</feature>
<evidence type="ECO:0000256" key="17">
    <source>
        <dbReference type="ARBA" id="ARBA00023157"/>
    </source>
</evidence>
<feature type="compositionally biased region" description="Low complexity" evidence="28">
    <location>
        <begin position="2224"/>
        <end position="2239"/>
    </location>
</feature>
<dbReference type="PROSITE" id="PS50088">
    <property type="entry name" value="ANK_REPEAT"/>
    <property type="match status" value="4"/>
</dbReference>
<feature type="domain" description="EGF-like" evidence="30">
    <location>
        <begin position="1103"/>
        <end position="1145"/>
    </location>
</feature>
<dbReference type="Pfam" id="PF06816">
    <property type="entry name" value="NOD"/>
    <property type="match status" value="1"/>
</dbReference>
<dbReference type="FunFam" id="3.30.300.320:FF:000001">
    <property type="entry name" value="Neurogenic locus notch 1"/>
    <property type="match status" value="1"/>
</dbReference>
<dbReference type="GO" id="GO:0009986">
    <property type="term" value="C:cell surface"/>
    <property type="evidence" value="ECO:0007669"/>
    <property type="project" value="TreeGrafter"/>
</dbReference>
<feature type="domain" description="EGF-like" evidence="30">
    <location>
        <begin position="271"/>
        <end position="307"/>
    </location>
</feature>
<dbReference type="FunFam" id="2.10.25.10:FF:000004">
    <property type="entry name" value="Neurogenic locus notch 1"/>
    <property type="match status" value="3"/>
</dbReference>
<feature type="disulfide bond" evidence="27">
    <location>
        <begin position="219"/>
        <end position="228"/>
    </location>
</feature>
<feature type="disulfide bond" evidence="27">
    <location>
        <begin position="317"/>
        <end position="334"/>
    </location>
</feature>
<dbReference type="PRINTS" id="PR01983">
    <property type="entry name" value="NOTCH"/>
</dbReference>
<keyword evidence="9" id="KW-0732">Signal</keyword>
<feature type="repeat" description="ANK" evidence="26">
    <location>
        <begin position="1846"/>
        <end position="1878"/>
    </location>
</feature>
<evidence type="ECO:0000313" key="33">
    <source>
        <dbReference type="Proteomes" id="UP000694395"/>
    </source>
</evidence>
<feature type="disulfide bond" evidence="27">
    <location>
        <begin position="602"/>
        <end position="611"/>
    </location>
</feature>
<feature type="disulfide bond" evidence="27">
    <location>
        <begin position="43"/>
        <end position="52"/>
    </location>
</feature>
<feature type="repeat" description="ANK" evidence="26">
    <location>
        <begin position="1746"/>
        <end position="1778"/>
    </location>
</feature>
<dbReference type="PROSITE" id="PS01186">
    <property type="entry name" value="EGF_2"/>
    <property type="match status" value="23"/>
</dbReference>
<evidence type="ECO:0000256" key="5">
    <source>
        <dbReference type="ARBA" id="ARBA00022475"/>
    </source>
</evidence>
<dbReference type="Gene3D" id="1.25.40.20">
    <property type="entry name" value="Ankyrin repeat-containing domain"/>
    <property type="match status" value="1"/>
</dbReference>
<dbReference type="Gene3D" id="3.30.300.320">
    <property type="match status" value="1"/>
</dbReference>
<feature type="disulfide bond" evidence="25">
    <location>
        <begin position="435"/>
        <end position="450"/>
    </location>
</feature>
<dbReference type="FunFam" id="2.10.25.10:FF:000060">
    <property type="entry name" value="Neurogenic locus notch protein 1"/>
    <property type="match status" value="1"/>
</dbReference>
<dbReference type="GO" id="GO:0035239">
    <property type="term" value="P:tube morphogenesis"/>
    <property type="evidence" value="ECO:0007669"/>
    <property type="project" value="UniProtKB-ARBA"/>
</dbReference>
<evidence type="ECO:0000256" key="20">
    <source>
        <dbReference type="ARBA" id="ARBA00023170"/>
    </source>
</evidence>
<keyword evidence="16 29" id="KW-0472">Membrane</keyword>
<reference evidence="32" key="2">
    <citation type="submission" date="2025-08" db="UniProtKB">
        <authorList>
            <consortium name="Ensembl"/>
        </authorList>
    </citation>
    <scope>IDENTIFICATION</scope>
</reference>
<evidence type="ECO:0000256" key="9">
    <source>
        <dbReference type="ARBA" id="ARBA00022729"/>
    </source>
</evidence>
<keyword evidence="22" id="KW-0539">Nucleus</keyword>
<reference evidence="32" key="3">
    <citation type="submission" date="2025-09" db="UniProtKB">
        <authorList>
            <consortium name="Ensembl"/>
        </authorList>
    </citation>
    <scope>IDENTIFICATION</scope>
</reference>
<evidence type="ECO:0000256" key="27">
    <source>
        <dbReference type="PROSITE-ProRule" id="PRU00076"/>
    </source>
</evidence>
<dbReference type="FunFam" id="2.10.25.10:FF:000136">
    <property type="entry name" value="Neurogenic locus notch 1"/>
    <property type="match status" value="1"/>
</dbReference>
<dbReference type="InterPro" id="IPR011656">
    <property type="entry name" value="Notch_NODP_dom"/>
</dbReference>
<feature type="disulfide bond" evidence="27">
    <location>
        <begin position="943"/>
        <end position="952"/>
    </location>
</feature>
<dbReference type="GO" id="GO:0045944">
    <property type="term" value="P:positive regulation of transcription by RNA polymerase II"/>
    <property type="evidence" value="ECO:0007669"/>
    <property type="project" value="UniProtKB-ARBA"/>
</dbReference>
<feature type="disulfide bond" evidence="27">
    <location>
        <begin position="581"/>
        <end position="591"/>
    </location>
</feature>
<keyword evidence="24" id="KW-0106">Calcium</keyword>
<feature type="domain" description="EGF-like" evidence="30">
    <location>
        <begin position="55"/>
        <end position="93"/>
    </location>
</feature>
<keyword evidence="6 27" id="KW-0245">EGF-like domain</keyword>
<feature type="binding site" evidence="24">
    <location>
        <position position="388"/>
    </location>
    <ligand>
        <name>Ca(2+)</name>
        <dbReference type="ChEBI" id="CHEBI:29108"/>
        <label>2</label>
    </ligand>
</feature>
<dbReference type="SUPFAM" id="SSF48403">
    <property type="entry name" value="Ankyrin repeat"/>
    <property type="match status" value="1"/>
</dbReference>
<feature type="disulfide bond" evidence="27">
    <location>
        <begin position="905"/>
        <end position="914"/>
    </location>
</feature>
<feature type="domain" description="EGF-like" evidence="30">
    <location>
        <begin position="841"/>
        <end position="877"/>
    </location>
</feature>
<dbReference type="InterPro" id="IPR049883">
    <property type="entry name" value="NOTCH1_EGF-like"/>
</dbReference>
<feature type="compositionally biased region" description="Low complexity" evidence="28">
    <location>
        <begin position="2044"/>
        <end position="2055"/>
    </location>
</feature>
<evidence type="ECO:0000256" key="16">
    <source>
        <dbReference type="ARBA" id="ARBA00023136"/>
    </source>
</evidence>
<feature type="binding site" evidence="24">
    <location>
        <position position="405"/>
    </location>
    <ligand>
        <name>Ca(2+)</name>
        <dbReference type="ChEBI" id="CHEBI:29108"/>
        <label>2</label>
    </ligand>
</feature>
<gene>
    <name evidence="32" type="primary">LOC110521493</name>
</gene>
<dbReference type="GO" id="GO:0005654">
    <property type="term" value="C:nucleoplasm"/>
    <property type="evidence" value="ECO:0007669"/>
    <property type="project" value="UniProtKB-ARBA"/>
</dbReference>
<dbReference type="GO" id="GO:0045595">
    <property type="term" value="P:regulation of cell differentiation"/>
    <property type="evidence" value="ECO:0007669"/>
    <property type="project" value="UniProtKB-ARBA"/>
</dbReference>
<feature type="disulfide bond" evidence="27">
    <location>
        <begin position="565"/>
        <end position="574"/>
    </location>
</feature>
<feature type="domain" description="EGF-like" evidence="30">
    <location>
        <begin position="1187"/>
        <end position="1226"/>
    </location>
</feature>
<feature type="domain" description="EGF-like" evidence="30">
    <location>
        <begin position="577"/>
        <end position="612"/>
    </location>
</feature>
<dbReference type="SUPFAM" id="SSF57196">
    <property type="entry name" value="EGF/Laminin"/>
    <property type="match status" value="19"/>
</dbReference>
<dbReference type="FunFam" id="2.10.25.10:FF:000125">
    <property type="entry name" value="Neurogenic locus notch protein-like"/>
    <property type="match status" value="2"/>
</dbReference>
<dbReference type="FunFam" id="2.10.25.10:FF:000031">
    <property type="entry name" value="neurogenic locus notch homolog protein 3"/>
    <property type="match status" value="1"/>
</dbReference>
<dbReference type="GO" id="GO:0048646">
    <property type="term" value="P:anatomical structure formation involved in morphogenesis"/>
    <property type="evidence" value="ECO:0007669"/>
    <property type="project" value="UniProtKB-ARBA"/>
</dbReference>
<evidence type="ECO:0000256" key="25">
    <source>
        <dbReference type="PIRSR" id="PIRSR002279-2"/>
    </source>
</evidence>
<evidence type="ECO:0000256" key="24">
    <source>
        <dbReference type="PIRSR" id="PIRSR002279-1"/>
    </source>
</evidence>
<feature type="disulfide bond" evidence="27">
    <location>
        <begin position="715"/>
        <end position="724"/>
    </location>
</feature>
<dbReference type="FunFam" id="2.10.25.10:FF:000012">
    <property type="entry name" value="Delta-like protein"/>
    <property type="match status" value="1"/>
</dbReference>
<feature type="repeat" description="ANK" evidence="26">
    <location>
        <begin position="1813"/>
        <end position="1845"/>
    </location>
</feature>
<keyword evidence="18" id="KW-0010">Activator</keyword>
<feature type="disulfide bond" evidence="27">
    <location>
        <begin position="1175"/>
        <end position="1184"/>
    </location>
</feature>
<feature type="domain" description="EGF-like" evidence="30">
    <location>
        <begin position="987"/>
        <end position="1025"/>
    </location>
</feature>
<evidence type="ECO:0000256" key="1">
    <source>
        <dbReference type="ARBA" id="ARBA00004123"/>
    </source>
</evidence>
<feature type="disulfide bond" evidence="27">
    <location>
        <begin position="677"/>
        <end position="686"/>
    </location>
</feature>
<feature type="domain" description="EGF-like" evidence="30">
    <location>
        <begin position="727"/>
        <end position="763"/>
    </location>
</feature>
<evidence type="ECO:0000256" key="10">
    <source>
        <dbReference type="ARBA" id="ARBA00022737"/>
    </source>
</evidence>
<evidence type="ECO:0000256" key="22">
    <source>
        <dbReference type="ARBA" id="ARBA00023242"/>
    </source>
</evidence>
<keyword evidence="20" id="KW-0675">Receptor</keyword>
<dbReference type="SMART" id="SM00181">
    <property type="entry name" value="EGF"/>
    <property type="match status" value="30"/>
</dbReference>
<dbReference type="FunFam" id="2.10.25.10:FF:000092">
    <property type="entry name" value="Neurogenic locus notch protein 1"/>
    <property type="match status" value="1"/>
</dbReference>
<feature type="domain" description="EGF-like" evidence="30">
    <location>
        <begin position="614"/>
        <end position="650"/>
    </location>
</feature>
<feature type="disulfide bond" evidence="27">
    <location>
        <begin position="753"/>
        <end position="762"/>
    </location>
</feature>
<feature type="domain" description="EGF-like" evidence="30">
    <location>
        <begin position="16"/>
        <end position="53"/>
    </location>
</feature>
<dbReference type="GO" id="GO:0019899">
    <property type="term" value="F:enzyme binding"/>
    <property type="evidence" value="ECO:0007669"/>
    <property type="project" value="UniProtKB-ARBA"/>
</dbReference>
<feature type="repeat" description="ANK" evidence="26">
    <location>
        <begin position="1879"/>
        <end position="1911"/>
    </location>
</feature>
<keyword evidence="19" id="KW-0804">Transcription</keyword>
<feature type="domain" description="EGF-like" evidence="30">
    <location>
        <begin position="231"/>
        <end position="269"/>
    </location>
</feature>
<keyword evidence="8 29" id="KW-0812">Transmembrane</keyword>
<dbReference type="Pfam" id="PF12661">
    <property type="entry name" value="hEGF"/>
    <property type="match status" value="3"/>
</dbReference>
<feature type="disulfide bond" evidence="27">
    <location>
        <begin position="1294"/>
        <end position="1303"/>
    </location>
</feature>
<dbReference type="SMART" id="SM01339">
    <property type="entry name" value="NODP"/>
    <property type="match status" value="1"/>
</dbReference>
<dbReference type="Pfam" id="PF07645">
    <property type="entry name" value="EGF_CA"/>
    <property type="match status" value="3"/>
</dbReference>
<feature type="disulfide bond" evidence="27">
    <location>
        <begin position="1135"/>
        <end position="1144"/>
    </location>
</feature>
<feature type="binding site" evidence="24">
    <location>
        <position position="371"/>
    </location>
    <ligand>
        <name>Ca(2+)</name>
        <dbReference type="ChEBI" id="CHEBI:29108"/>
        <label>1</label>
    </ligand>
</feature>
<feature type="binding site" evidence="24">
    <location>
        <position position="443"/>
    </location>
    <ligand>
        <name>Ca(2+)</name>
        <dbReference type="ChEBI" id="CHEBI:29108"/>
        <label>3</label>
    </ligand>
</feature>
<evidence type="ECO:0000256" key="18">
    <source>
        <dbReference type="ARBA" id="ARBA00023159"/>
    </source>
</evidence>
<dbReference type="PROSITE" id="PS50026">
    <property type="entry name" value="EGF_3"/>
    <property type="match status" value="30"/>
</dbReference>
<dbReference type="CDD" id="cd00054">
    <property type="entry name" value="EGF_CA"/>
    <property type="match status" value="25"/>
</dbReference>
<dbReference type="PRINTS" id="PR01452">
    <property type="entry name" value="LNOTCHREPEAT"/>
</dbReference>
<feature type="disulfide bond" evidence="25">
    <location>
        <begin position="430"/>
        <end position="441"/>
    </location>
</feature>
<feature type="disulfide bond" evidence="27">
    <location>
        <begin position="1216"/>
        <end position="1225"/>
    </location>
</feature>
<keyword evidence="4" id="KW-0217">Developmental protein</keyword>
<dbReference type="GO" id="GO:0043235">
    <property type="term" value="C:receptor complex"/>
    <property type="evidence" value="ECO:0007669"/>
    <property type="project" value="TreeGrafter"/>
</dbReference>
<dbReference type="FunFam" id="1.25.40.20:FF:000005">
    <property type="entry name" value="Neurogenic locus notch 1"/>
    <property type="match status" value="1"/>
</dbReference>
<feature type="disulfide bond" evidence="25">
    <location>
        <begin position="359"/>
        <end position="374"/>
    </location>
</feature>
<dbReference type="GeneTree" id="ENSGT00940000155030"/>
<comment type="subunit">
    <text evidence="23">Heterodimer of a C-terminal fragment N(TM) and a N-terminal fragment N(EC) which are probably linked by disulfide bonds. Interacts with MAML1, MAML2 and MAML3 which act as transcriptional coactivators for NOTCH3. Interacts with PSMA1. Interacts with HIF1AN.</text>
</comment>
<feature type="disulfide bond" evidence="25 27">
    <location>
        <begin position="452"/>
        <end position="461"/>
    </location>
</feature>
<keyword evidence="21" id="KW-0325">Glycoprotein</keyword>
<evidence type="ECO:0000256" key="2">
    <source>
        <dbReference type="ARBA" id="ARBA00004251"/>
    </source>
</evidence>
<evidence type="ECO:0000256" key="15">
    <source>
        <dbReference type="ARBA" id="ARBA00023043"/>
    </source>
</evidence>
<feature type="disulfide bond" evidence="25 27">
    <location>
        <begin position="414"/>
        <end position="423"/>
    </location>
</feature>
<dbReference type="GO" id="GO:0005829">
    <property type="term" value="C:cytosol"/>
    <property type="evidence" value="ECO:0007669"/>
    <property type="project" value="UniProtKB-ARBA"/>
</dbReference>
<feature type="disulfide bond" evidence="27">
    <location>
        <begin position="1156"/>
        <end position="1173"/>
    </location>
</feature>
<feature type="binding site" evidence="24">
    <location>
        <position position="368"/>
    </location>
    <ligand>
        <name>Ca(2+)</name>
        <dbReference type="ChEBI" id="CHEBI:29108"/>
        <label>1</label>
    </ligand>
</feature>
<feature type="domain" description="EGF-like" evidence="30">
    <location>
        <begin position="308"/>
        <end position="346"/>
    </location>
</feature>
<feature type="domain" description="EGF-like" evidence="30">
    <location>
        <begin position="879"/>
        <end position="915"/>
    </location>
</feature>
<dbReference type="InterPro" id="IPR000800">
    <property type="entry name" value="Notch_dom"/>
</dbReference>
<feature type="domain" description="EGF-like" evidence="30">
    <location>
        <begin position="802"/>
        <end position="839"/>
    </location>
</feature>
<dbReference type="FunFam" id="2.10.25.10:FF:000279">
    <property type="entry name" value="Neurogenic locus notch 1"/>
    <property type="match status" value="2"/>
</dbReference>
<feature type="domain" description="LNR" evidence="31">
    <location>
        <begin position="1390"/>
        <end position="1430"/>
    </location>
</feature>
<protein>
    <submittedName>
        <fullName evidence="32">Notch receptor 2</fullName>
    </submittedName>
</protein>
<organism evidence="32 33">
    <name type="scientific">Oncorhynchus mykiss</name>
    <name type="common">Rainbow trout</name>
    <name type="synonym">Salmo gairdneri</name>
    <dbReference type="NCBI Taxonomy" id="8022"/>
    <lineage>
        <taxon>Eukaryota</taxon>
        <taxon>Metazoa</taxon>
        <taxon>Chordata</taxon>
        <taxon>Craniata</taxon>
        <taxon>Vertebrata</taxon>
        <taxon>Euteleostomi</taxon>
        <taxon>Actinopterygii</taxon>
        <taxon>Neopterygii</taxon>
        <taxon>Teleostei</taxon>
        <taxon>Protacanthopterygii</taxon>
        <taxon>Salmoniformes</taxon>
        <taxon>Salmonidae</taxon>
        <taxon>Salmoninae</taxon>
        <taxon>Oncorhynchus</taxon>
    </lineage>
</organism>
<dbReference type="Proteomes" id="UP000694395">
    <property type="component" value="Chromosome 30"/>
</dbReference>
<dbReference type="GO" id="GO:0048663">
    <property type="term" value="P:neuron fate commitment"/>
    <property type="evidence" value="ECO:0007669"/>
    <property type="project" value="UniProtKB-ARBA"/>
</dbReference>
<feature type="binding site" evidence="24">
    <location>
        <position position="429"/>
    </location>
    <ligand>
        <name>Ca(2+)</name>
        <dbReference type="ChEBI" id="CHEBI:29108"/>
        <label>3</label>
    </ligand>
</feature>
<evidence type="ECO:0000256" key="26">
    <source>
        <dbReference type="PROSITE-ProRule" id="PRU00023"/>
    </source>
</evidence>
<dbReference type="PROSITE" id="PS01187">
    <property type="entry name" value="EGF_CA"/>
    <property type="match status" value="7"/>
</dbReference>
<dbReference type="Gene3D" id="2.10.25.10">
    <property type="entry name" value="Laminin"/>
    <property type="match status" value="30"/>
</dbReference>
<keyword evidence="12" id="KW-0914">Notch signaling pathway</keyword>
<dbReference type="GO" id="GO:1990433">
    <property type="term" value="C:CSL-Notch-Mastermind transcription factor complex"/>
    <property type="evidence" value="ECO:0007669"/>
    <property type="project" value="UniProtKB-ARBA"/>
</dbReference>
<dbReference type="SUPFAM" id="SSF90193">
    <property type="entry name" value="Notch domain"/>
    <property type="match status" value="3"/>
</dbReference>
<dbReference type="FunFam" id="2.10.25.10:FF:000471">
    <property type="entry name" value="Protein lin-12"/>
    <property type="match status" value="1"/>
</dbReference>
<dbReference type="Pfam" id="PF00008">
    <property type="entry name" value="EGF"/>
    <property type="match status" value="22"/>
</dbReference>
<dbReference type="InterPro" id="IPR000742">
    <property type="entry name" value="EGF"/>
</dbReference>
<keyword evidence="13 29" id="KW-1133">Transmembrane helix</keyword>
<dbReference type="SUPFAM" id="SSF57184">
    <property type="entry name" value="Growth factor receptor domain"/>
    <property type="match status" value="3"/>
</dbReference>
<keyword evidence="17 25" id="KW-1015">Disulfide bond</keyword>
<keyword evidence="14" id="KW-0805">Transcription regulation</keyword>
<name>A0A8C7V6X8_ONCMY</name>
<feature type="domain" description="EGF-like" evidence="30">
    <location>
        <begin position="426"/>
        <end position="462"/>
    </location>
</feature>
<feature type="domain" description="EGF-like" evidence="30">
    <location>
        <begin position="193"/>
        <end position="229"/>
    </location>
</feature>
<feature type="domain" description="EGF-like" evidence="30">
    <location>
        <begin position="652"/>
        <end position="687"/>
    </location>
</feature>
<dbReference type="GO" id="GO:0007435">
    <property type="term" value="P:salivary gland morphogenesis"/>
    <property type="evidence" value="ECO:0007669"/>
    <property type="project" value="UniProtKB-ARBA"/>
</dbReference>
<dbReference type="InterPro" id="IPR010660">
    <property type="entry name" value="Notch_NOD_dom"/>
</dbReference>
<dbReference type="InterPro" id="IPR002110">
    <property type="entry name" value="Ankyrin_rpt"/>
</dbReference>
<evidence type="ECO:0000256" key="13">
    <source>
        <dbReference type="ARBA" id="ARBA00022989"/>
    </source>
</evidence>
<feature type="binding site" evidence="24">
    <location>
        <position position="391"/>
    </location>
    <ligand>
        <name>Ca(2+)</name>
        <dbReference type="ChEBI" id="CHEBI:29108"/>
        <label>2</label>
    </ligand>
</feature>
<feature type="disulfide bond" evidence="25">
    <location>
        <begin position="392"/>
        <end position="403"/>
    </location>
</feature>
<evidence type="ECO:0000256" key="4">
    <source>
        <dbReference type="ARBA" id="ARBA00022473"/>
    </source>
</evidence>
<dbReference type="InterPro" id="IPR018097">
    <property type="entry name" value="EGF_Ca-bd_CS"/>
</dbReference>
<feature type="domain" description="EGF-like" evidence="30">
    <location>
        <begin position="348"/>
        <end position="386"/>
    </location>
</feature>
<dbReference type="GO" id="GO:0014016">
    <property type="term" value="P:neuroblast differentiation"/>
    <property type="evidence" value="ECO:0007669"/>
    <property type="project" value="UniProtKB-ARBA"/>
</dbReference>
<dbReference type="FunFam" id="2.10.25.10:FF:000123">
    <property type="entry name" value="Crumbs homolog 1 (Drosophila)"/>
    <property type="match status" value="1"/>
</dbReference>
<feature type="disulfide bond" evidence="27">
    <location>
        <begin position="83"/>
        <end position="92"/>
    </location>
</feature>
<keyword evidence="5" id="KW-1003">Cell membrane</keyword>
<dbReference type="PROSITE" id="PS00010">
    <property type="entry name" value="ASX_HYDROXYL"/>
    <property type="match status" value="21"/>
</dbReference>
<feature type="disulfide bond" evidence="27">
    <location>
        <begin position="259"/>
        <end position="268"/>
    </location>
</feature>
<dbReference type="SMART" id="SM00248">
    <property type="entry name" value="ANK"/>
    <property type="match status" value="6"/>
</dbReference>
<dbReference type="FunFam" id="2.10.25.10:FF:000146">
    <property type="entry name" value="Putative neurogenic locus notch"/>
    <property type="match status" value="1"/>
</dbReference>
<feature type="domain" description="EGF-like" evidence="30">
    <location>
        <begin position="539"/>
        <end position="575"/>
    </location>
</feature>
<feature type="disulfide bond" evidence="27">
    <location>
        <begin position="490"/>
        <end position="499"/>
    </location>
</feature>
<dbReference type="InterPro" id="IPR036770">
    <property type="entry name" value="Ankyrin_rpt-contain_sf"/>
</dbReference>
<accession>A0A8C7V6X8</accession>
<feature type="disulfide bond" evidence="25">
    <location>
        <begin position="352"/>
        <end position="365"/>
    </location>
</feature>
<feature type="compositionally biased region" description="Polar residues" evidence="28">
    <location>
        <begin position="2189"/>
        <end position="2201"/>
    </location>
</feature>
<dbReference type="InterPro" id="IPR000152">
    <property type="entry name" value="EGF-type_Asp/Asn_hydroxyl_site"/>
</dbReference>
<feature type="disulfide bond" evidence="27">
    <location>
        <begin position="527"/>
        <end position="536"/>
    </location>
</feature>
<dbReference type="InterPro" id="IPR008297">
    <property type="entry name" value="Notch"/>
</dbReference>
<keyword evidence="11" id="KW-0221">Differentiation</keyword>
<evidence type="ECO:0000256" key="12">
    <source>
        <dbReference type="ARBA" id="ARBA00022976"/>
    </source>
</evidence>
<feature type="domain" description="EGF-like" evidence="30">
    <location>
        <begin position="388"/>
        <end position="424"/>
    </location>
</feature>
<feature type="domain" description="EGF-like" evidence="30">
    <location>
        <begin position="1027"/>
        <end position="1063"/>
    </location>
</feature>
<dbReference type="GO" id="GO:0030855">
    <property type="term" value="P:epithelial cell differentiation"/>
    <property type="evidence" value="ECO:0007669"/>
    <property type="project" value="UniProtKB-ARBA"/>
</dbReference>
<feature type="disulfide bond" evidence="27">
    <location>
        <begin position="297"/>
        <end position="306"/>
    </location>
</feature>
<feature type="domain" description="EGF-like" evidence="30">
    <location>
        <begin position="502"/>
        <end position="537"/>
    </location>
</feature>
<dbReference type="GO" id="GO:0042659">
    <property type="term" value="P:regulation of cell fate specification"/>
    <property type="evidence" value="ECO:0007669"/>
    <property type="project" value="UniProtKB-ARBA"/>
</dbReference>
<dbReference type="FunFam" id="2.10.25.10:FF:000006">
    <property type="entry name" value="Versican core protein-like isoform 1"/>
    <property type="match status" value="1"/>
</dbReference>
<feature type="domain" description="EGF-like" evidence="30">
    <location>
        <begin position="1267"/>
        <end position="1304"/>
    </location>
</feature>
<dbReference type="GO" id="GO:0008284">
    <property type="term" value="P:positive regulation of cell population proliferation"/>
    <property type="evidence" value="ECO:0007669"/>
    <property type="project" value="UniProtKB-ARBA"/>
</dbReference>
<dbReference type="Pfam" id="PF12796">
    <property type="entry name" value="Ank_2"/>
    <property type="match status" value="2"/>
</dbReference>
<evidence type="ECO:0000256" key="23">
    <source>
        <dbReference type="ARBA" id="ARBA00065120"/>
    </source>
</evidence>
<feature type="domain" description="EGF-like" evidence="30">
    <location>
        <begin position="95"/>
        <end position="130"/>
    </location>
</feature>
<dbReference type="PANTHER" id="PTHR45836">
    <property type="entry name" value="SLIT HOMOLOG"/>
    <property type="match status" value="1"/>
</dbReference>
<feature type="transmembrane region" description="Helical" evidence="29">
    <location>
        <begin position="1554"/>
        <end position="1577"/>
    </location>
</feature>
<dbReference type="PANTHER" id="PTHR45836:SF15">
    <property type="entry name" value="NEUROGENIC LOCUS NOTCH HOMOLOG PROTEIN 2"/>
    <property type="match status" value="1"/>
</dbReference>
<keyword evidence="15 26" id="KW-0040">ANK repeat</keyword>
<evidence type="ECO:0000256" key="28">
    <source>
        <dbReference type="SAM" id="MobiDB-lite"/>
    </source>
</evidence>
<keyword evidence="24" id="KW-0479">Metal-binding</keyword>
<evidence type="ECO:0000256" key="11">
    <source>
        <dbReference type="ARBA" id="ARBA00022782"/>
    </source>
</evidence>
<dbReference type="PROSITE" id="PS50297">
    <property type="entry name" value="ANK_REP_REGION"/>
    <property type="match status" value="3"/>
</dbReference>
<evidence type="ECO:0000256" key="29">
    <source>
        <dbReference type="SAM" id="Phobius"/>
    </source>
</evidence>
<feature type="domain" description="EGF-like" evidence="30">
    <location>
        <begin position="917"/>
        <end position="953"/>
    </location>
</feature>
<dbReference type="GO" id="GO:0007219">
    <property type="term" value="P:Notch signaling pathway"/>
    <property type="evidence" value="ECO:0007669"/>
    <property type="project" value="UniProtKB-KW"/>
</dbReference>
<evidence type="ECO:0000256" key="8">
    <source>
        <dbReference type="ARBA" id="ARBA00022692"/>
    </source>
</evidence>
<dbReference type="GO" id="GO:0016324">
    <property type="term" value="C:apical plasma membrane"/>
    <property type="evidence" value="ECO:0007669"/>
    <property type="project" value="UniProtKB-ARBA"/>
</dbReference>
<evidence type="ECO:0000256" key="21">
    <source>
        <dbReference type="ARBA" id="ARBA00023180"/>
    </source>
</evidence>
<dbReference type="SMART" id="SM01338">
    <property type="entry name" value="NOD"/>
    <property type="match status" value="1"/>
</dbReference>
<evidence type="ECO:0000256" key="6">
    <source>
        <dbReference type="ARBA" id="ARBA00022536"/>
    </source>
</evidence>
<dbReference type="Pfam" id="PF00066">
    <property type="entry name" value="Notch"/>
    <property type="match status" value="3"/>
</dbReference>
<evidence type="ECO:0000259" key="30">
    <source>
        <dbReference type="PROSITE" id="PS50026"/>
    </source>
</evidence>
<dbReference type="SMART" id="SM01334">
    <property type="entry name" value="DUF3454"/>
    <property type="match status" value="1"/>
</dbReference>
<dbReference type="Gene3D" id="3.30.70.3310">
    <property type="match status" value="1"/>
</dbReference>
<dbReference type="SMART" id="SM00004">
    <property type="entry name" value="NL"/>
    <property type="match status" value="3"/>
</dbReference>
<feature type="disulfide bond" evidence="27">
    <location>
        <begin position="656"/>
        <end position="666"/>
    </location>
</feature>
<feature type="disulfide bond" evidence="27">
    <location>
        <begin position="829"/>
        <end position="838"/>
    </location>
</feature>
<feature type="disulfide bond" evidence="27">
    <location>
        <begin position="506"/>
        <end position="516"/>
    </location>
</feature>
<dbReference type="FunFam" id="2.10.25.10:FF:000117">
    <property type="entry name" value="Delta-like protein"/>
    <property type="match status" value="2"/>
</dbReference>
<dbReference type="GO" id="GO:0031017">
    <property type="term" value="P:exocrine pancreas development"/>
    <property type="evidence" value="ECO:0007669"/>
    <property type="project" value="UniProtKB-ARBA"/>
</dbReference>
<feature type="domain" description="LNR" evidence="31">
    <location>
        <begin position="1318"/>
        <end position="1358"/>
    </location>
</feature>
<dbReference type="GO" id="GO:0043005">
    <property type="term" value="C:neuron projection"/>
    <property type="evidence" value="ECO:0007669"/>
    <property type="project" value="UniProtKB-ARBA"/>
</dbReference>
<feature type="disulfide bond" evidence="27">
    <location>
        <begin position="640"/>
        <end position="649"/>
    </location>
</feature>
<feature type="disulfide bond" evidence="27">
    <location>
        <begin position="1015"/>
        <end position="1024"/>
    </location>
</feature>
<feature type="disulfide bond" evidence="27">
    <location>
        <begin position="1256"/>
        <end position="1265"/>
    </location>
</feature>
<feature type="domain" description="EGF-like" evidence="30">
    <location>
        <begin position="1229"/>
        <end position="1266"/>
    </location>
</feature>
<dbReference type="InterPro" id="IPR035993">
    <property type="entry name" value="Notch-like_dom_sf"/>
</dbReference>
<sequence length="2269" mass="244898">MGGIALWLCRASRAALPDSCLSGPCANGGTCSSLSGGKFSCTCPPGYWGPRCLNDTDECAASAPVCQNQGACVNTPGSYRCNCAPGFTGRQCETPYIPCSPSPCLNGGTCRPTSETSYWCHCLAVGSWEEVLLFSMDFTVSQPAAKREHWCQLKNSLWLFFMVRLSCSVISLSIISVFVSLIAGFNGTNCENNIDDCPDHQCRNGGTCMDGVNTYNCQCPPEWTGQFCTEDVDECRLQPNTCQNGGTCSNIQGSYTCVCVNGWSGLDCSENIDDCATAACTNGSTCIDRVASFLCVCPYGKTGLLCHVNDACISSPCRDGAQCDTNPINGMFNCNCAPGYIGSTCNDDINECIIGPNPCEHGGSCVNTDGSFTCNCARGYGGPRCETDINECASSPCQNDGTCLDRIGDYSCICMEGFEGTHCEIDINECASSPCLNQGTCLDQVKRYVCQCPLGFSGEMCQIDIDECSSTPCLNGAKCIDRPNGYECECAEGFSGPLCNENIDDCDPEPCHHGVCRDGIATFSCDCDPGYTGSICNVQFMECHSNPCQNRGRCIDLVNKYQCNCLPGTSGVNCEFNVDDCASNPCEYGECQDGINEYKCVCAPGYTGAKCDVDIHECNSSPCMSGGTCVDKVNGFICQCPPGTHGPLCHSGTNHCAPQPCVHGDCVEQQSGYNCECDSGWVGQHCDQEKDECQSSPCQYSSTCVDRLNGYSCQCRPGFTGPRCTEDVDECRKNPCQNRARCINSQGSYVCKCRPGYSGLNCQTNIDDCSPRELSHISLLLKFTILGLLNFLSDSNPFFLCLSPSVSLSDPCLNGGSCVDEVGGFSCDCRQGFDGERCEAEVDECASQPCQNGAVCRDYVNSFVCVCRPGFDGILCEHNIPECTESSCLNNGTCVDDINTFSCRCRPGFYGTFCEYEQNECDSQPCKHGGTCTDGLGSYRCTCPVGYNGQNCQVESSHCAKMEGLVPSQRPPGCVTVLWGGLACTVMSPTCIQVELVCKHSGRCVNVGNAHQCQCLPGYTGSYCNEMVDECLSNPCRNGATCMDYQGTYECMCKAGYQGVNCEYDVDECHSNPCHHGGTCINLINRFSCACPPGTNGVQCEVNVDDCAPKPGSWELRCLNGGQCVDGVGRYTCSCPPGFAGEHCEGDVNECLSGPCQSPGSLDCVQLANDYQCRCRLGYTGRRCESMVDLCQSKPCHNSGTCSMNMSSVHGYTCICQPGFTGFNCGEVEGYNCAKLRCQNGGHCQESQVGRPHCRCQPGFSGPRCETVHSCQNRPCLNGGTCMKDPLYQYSCHCPAHFSGRHCENVIFDPSSSTPASCPHVECEQHSGDKVCDPQCNSHECQWDGGDCSLHWRQPWVNCTAPVPCWELFRNGRCDPECDNSGCLFDSFECQESAQYDKYCAAHYANKICDKGCNTEACGWDGLDCSGDTPAVVADGTLVIVVLLQPEELMGDMRGFLRSLGTLLHTNLRVKMDDQQKPMLYPYYGLEHDGANEGQSKVYLVIDNRKCSERSMDCFSSTELAASFIAAEYLKSELPYPVVSVNSKSLSFLPSPPFLLYLAVGAAVIILLILVLGVLAAKRKRKHGILWRPDGFLAKKDDKRREPVGQDDFGMKNFKTQDGGMIDGGQRWMEEEAPPKKVRTEDKPLLPMGVDGGVDRREWTLQHHKAADISLTPPQTDLEADCLDVNVKGPDGFTPLMLASLRNGGASDCGLQAEEEEESGGDEPGPNAISDLITQGATVMAQTDRTGETALHLAARYARADAAKRLLDAGADANAHDNMGRTPLHAAVAADAQGVFQILIRNRATELDARMNDGTTPLILAARLAVEGMVEELVHCHADINAVDDHGKSALHWAAAVNNVEATLVLLKNGANRDMQDNKEQTPLFLAAREGSFEAAQVLLDHYSNRDITDHLDRLPRDTAQERMHHDIVRLLDQYNLVHSPHNGPNHMGGGHSSLVCGGNGAGYMGMRPGPQSKKSRRGGAKVGGVGGATAKELKDMKAKRRKNGNGTKAAGGLSESSVTMSPVDSLESPHSYIGDAASKTTNSPLLGSPSSRPLLPPVSHMLGQQQSWVGSKHGYGGHMFNLLPQQMGSGHPSMSQHHGQGLLTPMNVTMSREQLPPIVTFQMMPQSQQGPTHLHCTQGMLYQMTNMSLQHSLSHSLPHPHSHGLSRQQLPPYQAMQSPVDKYPTPPSQHSYVTAGSEGTTPGYPAHPPSEHPYLTPSPESPDPWSSSSPHSNSDWSDVTTSPTPLGNPHALPPLPKNMQIHLFNVWF</sequence>
<dbReference type="FunFam" id="2.10.25.10:FF:000143">
    <property type="entry name" value="Protein crumbs 1"/>
    <property type="match status" value="3"/>
</dbReference>
<feature type="domain" description="EGF-like" evidence="30">
    <location>
        <begin position="689"/>
        <end position="725"/>
    </location>
</feature>
<feature type="disulfide bond" evidence="25">
    <location>
        <begin position="397"/>
        <end position="412"/>
    </location>
</feature>
<keyword evidence="10" id="KW-0677">Repeat</keyword>
<comment type="similarity">
    <text evidence="3">Belongs to the NOTCH family.</text>
</comment>
<dbReference type="SMART" id="SM00179">
    <property type="entry name" value="EGF_CA"/>
    <property type="match status" value="29"/>
</dbReference>
<dbReference type="GO" id="GO:0005509">
    <property type="term" value="F:calcium ion binding"/>
    <property type="evidence" value="ECO:0007669"/>
    <property type="project" value="InterPro"/>
</dbReference>
<dbReference type="FunFam" id="2.10.25.10:FF:000095">
    <property type="entry name" value="Notch, isoform B"/>
    <property type="match status" value="1"/>
</dbReference>
<feature type="region of interest" description="Disordered" evidence="28">
    <location>
        <begin position="1968"/>
        <end position="2055"/>
    </location>
</feature>
<feature type="disulfide bond" evidence="25 27">
    <location>
        <begin position="376"/>
        <end position="385"/>
    </location>
</feature>
<feature type="domain" description="EGF-like" evidence="30">
    <location>
        <begin position="464"/>
        <end position="500"/>
    </location>
</feature>
<feature type="domain" description="EGF-like" evidence="30">
    <location>
        <begin position="1147"/>
        <end position="1185"/>
    </location>
</feature>
<evidence type="ECO:0000313" key="32">
    <source>
        <dbReference type="Ensembl" id="ENSOMYP00000010966.2"/>
    </source>
</evidence>
<dbReference type="InterPro" id="IPR001881">
    <property type="entry name" value="EGF-like_Ca-bd_dom"/>
</dbReference>
<dbReference type="GO" id="GO:0009791">
    <property type="term" value="P:post-embryonic development"/>
    <property type="evidence" value="ECO:0007669"/>
    <property type="project" value="UniProtKB-ARBA"/>
</dbReference>
<proteinExistence type="inferred from homology"/>
<feature type="domain" description="EGF-like" evidence="30">
    <location>
        <begin position="1065"/>
        <end position="1101"/>
    </location>
</feature>
<dbReference type="FunFam" id="2.10.25.10:FF:000080">
    <property type="entry name" value="Neurogenic locus notch 1"/>
    <property type="match status" value="2"/>
</dbReference>
<keyword evidence="7" id="KW-0597">Phosphoprotein</keyword>
<evidence type="ECO:0000259" key="31">
    <source>
        <dbReference type="PROSITE" id="PS50258"/>
    </source>
</evidence>
<feature type="disulfide bond" evidence="27">
    <location>
        <begin position="1053"/>
        <end position="1062"/>
    </location>
</feature>
<dbReference type="InterPro" id="IPR013032">
    <property type="entry name" value="EGF-like_CS"/>
</dbReference>
<dbReference type="PROSITE" id="PS00022">
    <property type="entry name" value="EGF_1"/>
    <property type="match status" value="29"/>
</dbReference>
<comment type="caution">
    <text evidence="27">Lacks conserved residue(s) required for the propagation of feature annotation.</text>
</comment>
<feature type="disulfide bond" evidence="27">
    <location>
        <begin position="867"/>
        <end position="876"/>
    </location>
</feature>